<dbReference type="InterPro" id="IPR005000">
    <property type="entry name" value="Aldolase/citrate-lyase_domain"/>
</dbReference>
<dbReference type="GO" id="GO:0046872">
    <property type="term" value="F:metal ion binding"/>
    <property type="evidence" value="ECO:0007669"/>
    <property type="project" value="UniProtKB-KW"/>
</dbReference>
<keyword evidence="3" id="KW-0456">Lyase</keyword>
<dbReference type="InterPro" id="IPR008775">
    <property type="entry name" value="Phytyl_CoA_dOase-like"/>
</dbReference>
<evidence type="ECO:0000256" key="2">
    <source>
        <dbReference type="ARBA" id="ARBA00022723"/>
    </source>
</evidence>
<dbReference type="Gene3D" id="2.60.120.620">
    <property type="entry name" value="q2cbj1_9rhob like domain"/>
    <property type="match status" value="1"/>
</dbReference>
<evidence type="ECO:0000313" key="6">
    <source>
        <dbReference type="EMBL" id="CAI8058389.1"/>
    </source>
</evidence>
<evidence type="ECO:0000256" key="4">
    <source>
        <dbReference type="SAM" id="MobiDB-lite"/>
    </source>
</evidence>
<dbReference type="EMBL" id="CASHTH010004510">
    <property type="protein sequence ID" value="CAI8058389.1"/>
    <property type="molecule type" value="Genomic_DNA"/>
</dbReference>
<evidence type="ECO:0000259" key="5">
    <source>
        <dbReference type="Pfam" id="PF03328"/>
    </source>
</evidence>
<comment type="similarity">
    <text evidence="1">Belongs to the HpcH/HpaI aldolase family.</text>
</comment>
<evidence type="ECO:0000256" key="3">
    <source>
        <dbReference type="ARBA" id="ARBA00023239"/>
    </source>
</evidence>
<dbReference type="Proteomes" id="UP001174909">
    <property type="component" value="Unassembled WGS sequence"/>
</dbReference>
<sequence length="476" mass="51443">MLVRPAPPVTTIMKTNHVRQKLKAGQATVGCFLGMGSPNVAEQMAHSGFDFIVIEMEHNGLDMAEVQHMLMAINGTDAIPIVRIPSSDQVFIQRSLDIGALGIIVPLLRSAEQAREVVRATRYPPDGIRGFGPLRASHYTLDYPDYLGRANDNILVSFLLETREAMENLEEITAVPGGRRAVPGPVGPVPESRREPLRDAASGNGQGGGARDSRVRGERGRPGDRLRHPGRPDALARPGTHVPGIRAGFRPARQRGARRDRGVSREAEHLMPDAGSSMLDATAAAGDPTRLKTLLAEHGYLLLRGALNRDLVQRVRDDLIAVLHDCNILESPAAPPIWSGGPAPTEEEYMAYYERAVQLDSFNRLAESAEVRAVMEAIYDGPVQVWEQRLLRIIPPDPDGAAPLGVGAHQDGSPQLGYLTQDFSTAWIPLTDIDERLGGLAVVPGLPSGRCARADRIGVELPADRENADLRGAVSG</sequence>
<proteinExistence type="inferred from homology"/>
<dbReference type="AlphaFoldDB" id="A0AA35XI52"/>
<accession>A0AA35XI52</accession>
<feature type="domain" description="HpcH/HpaI aldolase/citrate lyase" evidence="5">
    <location>
        <begin position="29"/>
        <end position="177"/>
    </location>
</feature>
<comment type="caution">
    <text evidence="6">The sequence shown here is derived from an EMBL/GenBank/DDBJ whole genome shotgun (WGS) entry which is preliminary data.</text>
</comment>
<protein>
    <submittedName>
        <fullName evidence="6">2-dehydro-3,6-dideoxy-6-sulfogluconate aldolase</fullName>
    </submittedName>
</protein>
<dbReference type="InterPro" id="IPR050251">
    <property type="entry name" value="HpcH-HpaI_aldolase"/>
</dbReference>
<organism evidence="6 7">
    <name type="scientific">Geodia barretti</name>
    <name type="common">Barrett's horny sponge</name>
    <dbReference type="NCBI Taxonomy" id="519541"/>
    <lineage>
        <taxon>Eukaryota</taxon>
        <taxon>Metazoa</taxon>
        <taxon>Porifera</taxon>
        <taxon>Demospongiae</taxon>
        <taxon>Heteroscleromorpha</taxon>
        <taxon>Tetractinellida</taxon>
        <taxon>Astrophorina</taxon>
        <taxon>Geodiidae</taxon>
        <taxon>Geodia</taxon>
    </lineage>
</organism>
<feature type="compositionally biased region" description="Basic and acidic residues" evidence="4">
    <location>
        <begin position="211"/>
        <end position="231"/>
    </location>
</feature>
<evidence type="ECO:0000313" key="7">
    <source>
        <dbReference type="Proteomes" id="UP001174909"/>
    </source>
</evidence>
<dbReference type="InterPro" id="IPR015813">
    <property type="entry name" value="Pyrv/PenolPyrv_kinase-like_dom"/>
</dbReference>
<keyword evidence="7" id="KW-1185">Reference proteome</keyword>
<evidence type="ECO:0000256" key="1">
    <source>
        <dbReference type="ARBA" id="ARBA00005568"/>
    </source>
</evidence>
<dbReference type="SUPFAM" id="SSF51197">
    <property type="entry name" value="Clavaminate synthase-like"/>
    <property type="match status" value="1"/>
</dbReference>
<gene>
    <name evidence="6" type="ORF">GBAR_LOCUS31751</name>
</gene>
<feature type="region of interest" description="Disordered" evidence="4">
    <location>
        <begin position="176"/>
        <end position="265"/>
    </location>
</feature>
<dbReference type="Pfam" id="PF05721">
    <property type="entry name" value="PhyH"/>
    <property type="match status" value="1"/>
</dbReference>
<dbReference type="SUPFAM" id="SSF51621">
    <property type="entry name" value="Phosphoenolpyruvate/pyruvate domain"/>
    <property type="match status" value="1"/>
</dbReference>
<dbReference type="InterPro" id="IPR040442">
    <property type="entry name" value="Pyrv_kinase-like_dom_sf"/>
</dbReference>
<dbReference type="GO" id="GO:0016832">
    <property type="term" value="F:aldehyde-lyase activity"/>
    <property type="evidence" value="ECO:0007669"/>
    <property type="project" value="TreeGrafter"/>
</dbReference>
<dbReference type="Pfam" id="PF03328">
    <property type="entry name" value="HpcH_HpaI"/>
    <property type="match status" value="1"/>
</dbReference>
<reference evidence="6" key="1">
    <citation type="submission" date="2023-03" db="EMBL/GenBank/DDBJ databases">
        <authorList>
            <person name="Steffen K."/>
            <person name="Cardenas P."/>
        </authorList>
    </citation>
    <scope>NUCLEOTIDE SEQUENCE</scope>
</reference>
<dbReference type="PANTHER" id="PTHR30502">
    <property type="entry name" value="2-KETO-3-DEOXY-L-RHAMNONATE ALDOLASE"/>
    <property type="match status" value="1"/>
</dbReference>
<dbReference type="Gene3D" id="3.20.20.60">
    <property type="entry name" value="Phosphoenolpyruvate-binding domains"/>
    <property type="match status" value="1"/>
</dbReference>
<dbReference type="PANTHER" id="PTHR30502:SF0">
    <property type="entry name" value="PHOSPHOENOLPYRUVATE CARBOXYLASE FAMILY PROTEIN"/>
    <property type="match status" value="1"/>
</dbReference>
<name>A0AA35XI52_GEOBA</name>
<keyword evidence="2" id="KW-0479">Metal-binding</keyword>
<dbReference type="GO" id="GO:0005737">
    <property type="term" value="C:cytoplasm"/>
    <property type="evidence" value="ECO:0007669"/>
    <property type="project" value="TreeGrafter"/>
</dbReference>